<comment type="similarity">
    <text evidence="3">Belongs to the autotransporter-2 (AT-2) (TC 1.B.40) family.</text>
</comment>
<keyword evidence="9" id="KW-0472">Membrane</keyword>
<feature type="domain" description="Trimeric autotransporter adhesin YadA-like C-terminal membrane anchor" evidence="11">
    <location>
        <begin position="2247"/>
        <end position="2305"/>
    </location>
</feature>
<feature type="domain" description="Trimeric autotransporter adhesin YadA-like stalk" evidence="13">
    <location>
        <begin position="739"/>
        <end position="764"/>
    </location>
</feature>
<keyword evidence="4" id="KW-0813">Transport</keyword>
<evidence type="ECO:0000259" key="12">
    <source>
        <dbReference type="Pfam" id="PF05658"/>
    </source>
</evidence>
<evidence type="ECO:0000256" key="1">
    <source>
        <dbReference type="ARBA" id="ARBA00004241"/>
    </source>
</evidence>
<feature type="domain" description="ESPR" evidence="14">
    <location>
        <begin position="1"/>
        <end position="48"/>
    </location>
</feature>
<gene>
    <name evidence="15" type="ORF">DPV97_00900</name>
</gene>
<keyword evidence="6" id="KW-0812">Transmembrane</keyword>
<keyword evidence="10" id="KW-0998">Cell outer membrane</keyword>
<dbReference type="RefSeq" id="WP_111382837.1">
    <property type="nucleotide sequence ID" value="NZ_QEPZ01000001.1"/>
</dbReference>
<feature type="domain" description="Trimeric autotransporter adhesin YadA-like head" evidence="12">
    <location>
        <begin position="664"/>
        <end position="686"/>
    </location>
</feature>
<evidence type="ECO:0000259" key="14">
    <source>
        <dbReference type="Pfam" id="PF13018"/>
    </source>
</evidence>
<feature type="domain" description="Trimeric autotransporter adhesin YadA-like stalk" evidence="13">
    <location>
        <begin position="2194"/>
        <end position="2233"/>
    </location>
</feature>
<dbReference type="SUPFAM" id="SSF54523">
    <property type="entry name" value="Pili subunits"/>
    <property type="match status" value="1"/>
</dbReference>
<dbReference type="GO" id="GO:0015031">
    <property type="term" value="P:protein transport"/>
    <property type="evidence" value="ECO:0007669"/>
    <property type="project" value="UniProtKB-KW"/>
</dbReference>
<dbReference type="InterPro" id="IPR011049">
    <property type="entry name" value="Serralysin-like_metalloprot_C"/>
</dbReference>
<dbReference type="Gene3D" id="2.150.10.10">
    <property type="entry name" value="Serralysin-like metalloprotease, C-terminal"/>
    <property type="match status" value="6"/>
</dbReference>
<feature type="domain" description="Trimeric autotransporter adhesin YadA-like head" evidence="12">
    <location>
        <begin position="635"/>
        <end position="658"/>
    </location>
</feature>
<comment type="caution">
    <text evidence="15">The sequence shown here is derived from an EMBL/GenBank/DDBJ whole genome shotgun (WGS) entry which is preliminary data.</text>
</comment>
<reference evidence="15 16" key="1">
    <citation type="submission" date="2018-05" db="EMBL/GenBank/DDBJ databases">
        <title>Draft Genome Sequences for a Diverse set of 7 Haemophilus Species.</title>
        <authorList>
            <person name="Nichols M."/>
            <person name="Topaz N."/>
            <person name="Wang X."/>
            <person name="Wang X."/>
            <person name="Boxrud D."/>
        </authorList>
    </citation>
    <scope>NUCLEOTIDE SEQUENCE [LARGE SCALE GENOMIC DNA]</scope>
    <source>
        <strain evidence="15 16">C2008003258</strain>
    </source>
</reference>
<sequence>MNHIYKVIWNTITQTWVAVSELSRVKGKTKSSKTLSAVVLAAVSAGAIVGDAEAAALTGAGNGIAIQSQPTTEQYGAFARADDKTSTAIGYLVVAESNHALAIGSQTQAIGEKTVAIGHLSRATGNESAAFGVNATAAGNGDIALGKHAVAQGGANGITGSAAVGDEAKATGAQSAAVGGKAKASGTHALASGYNTQATGGSSSAIGDAAEASGNQATAVGVSSEAKGDQSAALGMQAHAHGSGSVAAGVSSQAMQAGTTAIGGWTEATAEKATAVGDSAKAKNNRATALGHDAQATGEFSTATGISSRASGSASIATGKNATASGDNAIATGNASNAAGADSIASGRQASATGTGATATGAETSASNYAAAYGNKANATGGWSSAFGNESKATATDASAFGNSANAGGANSTAIGSHSTVTAKDGSALGNYASVSAEGGVALGQGSKSTRASLDGKNITISSQGNVVSSNHITDDDSKNNNSNDVYAPVKLINDPSTLERIKNTIKGTAGAVSLGNDTTTRQLTNLAPGSADSDAVNVAQLKAVVGTIKHYNVTSKDGDITVNPDTTDPNNTVWDLKINPKYKIKYFSVKSEGGTNENNDGATGTDAIAIGKDTIAKKANAIAIGHEAKAQGYQNDIAIGYKAATNSEKSIAIGDNAKTDAGYSIALGTNATATVKDGIALGSESKATADKGQSGFDASQDADGARVNKYTNLTNNNQNVRTSTLAGLSIGDTAKTRQINHLAAGKADDDAVNVAQLKSVNLAFKGDNGSGDVRLHDQRLSVVGAANSFITTTASDKKLEIGTTQGTFSTADGKSSSTKQGLATTTAVASAINDSGWEVQAKGTKVGLVNPGDKVDFTNADKSIEIESSAEANGLSTIKFKAVTAKINTEKKHPVEITVNNGITTKKIDNTKQATPTGRFVVPTGDDTNKYALATAYDVADKVNQTGWNLYTNGGAPALINPGDYVNFKSGNATNANVVTEASEGATISYDVNVDNTTIKIDPNGNKLTANTVDLTVNKTGDNAGKVETPADADKGKLVTAENVAKAINESYWVAKRGDSVTTNEDSGDGDSNVAAGNNVTFVAGKNMALKKAGNTFTYGTKDNVSFTTVTSNEFVVNPNGKFTVGAGSTINMGNNIVGGVANGVADTDAVNVAQLKANTSVVSAGDNITVTPSTNAEGNKVYTVAAKNTQATVSKAEGDNPITLDNSTTNANGTTNYKVGLNIDESTLEVKEGKLAAKAQTKAIETVESKEGGDNIAQVDVKSGKAKGDAGATYQVSVTKNDVKDVAKEAVDVRGSDFITVTPTDGEHLKTHTVAAKTGTIAVTETTGAVTSIATATGLVTDKTVADAIAKSGFQLKQGEETTAKTVINPGDSLTFKDGQGTKAVVNANGDVQVNANVASLTGGDNVTVKDNGNGSFTINAKDTNTQASVSKAANSPITINATGADNAKNYELDVAVDGTTIVKKDGKLTANVPDVSTTDLTVNNGKVTEPGADDGKKLVNATTVAKVVNNSYWKATRGTSDNTNDDKAEGDATSNIKAGDELTFVAGKNMALKKAGNTFTYGTKDNVSFTTVTSNEFVVNPNGKFTVGAGSTINMGNNIVGGVANGVADTDAVNVAQLKANTTTVVAGKNVSVDVSENASTGKTFTVNADKTTVSGTGPVSVKATSDAANHTTNYNVEFDSSKAAEQTDLTYKANGKDAKKVKLSEGLDFTNGKGTKASIGDNGKVTFDATVADVKQGDNVTINKDETTGVYTVNAKDTITTVKGKNGSAVKVTTATGSTDTNKIYEVDVNVDGKTIVNENGTLQAKGWKTKVVKGEGEVEGASEETVNGSDTVNYIAGKNVKLVQDGKNFTIATKDNVTFKDTTTTNLSVTPGGKVDMGNNKVTNVAEGTENTDAVNVKQLKDFKAEVADGGLTFAGNSGTAHKAKLNTTINIKGGKDNTDATKFDNGKNVMTTVNGDTVTVSIKKTPEVEGINITDTTGNVKVKLTQTDEGLKVSDGNNNATRITNVKAGEKDTDAVNVKQLKAAKTEVEAGENIEITSRTDATNGQTIYKVSAKGINDTSAAVKGGSDHVKVTKAANTHKDGSTTVTDYTVDLSNKTKEDIKKGVDAHTEVTTKGLTFNADKGTTGVKKLGSKVSVNGDGKNITTTADENGVKVSMKDDIKVNSVTAKEVKVGNVNINENGINAGGKRITNVAPGKDGTDAVNVNQLKYVAGNISNQINNVDKGLRAGIAGALASGGLYHATTSGKSMVSVGAGTYRGQNALAVGYSRLSDNGKVGVKFTVNSNSQGHAGASASVGYQW</sequence>
<keyword evidence="8" id="KW-0653">Protein transport</keyword>
<dbReference type="InterPro" id="IPR037174">
    <property type="entry name" value="Trimeric_adhesin"/>
</dbReference>
<dbReference type="InterPro" id="IPR005594">
    <property type="entry name" value="YadA_C"/>
</dbReference>
<evidence type="ECO:0000313" key="16">
    <source>
        <dbReference type="Proteomes" id="UP000253763"/>
    </source>
</evidence>
<feature type="domain" description="Trimeric autotransporter adhesin YadA-like head" evidence="12">
    <location>
        <begin position="184"/>
        <end position="208"/>
    </location>
</feature>
<dbReference type="Pfam" id="PF03895">
    <property type="entry name" value="YadA_anchor"/>
    <property type="match status" value="1"/>
</dbReference>
<accession>A0AB37IU14</accession>
<evidence type="ECO:0000256" key="2">
    <source>
        <dbReference type="ARBA" id="ARBA00004442"/>
    </source>
</evidence>
<dbReference type="InterPro" id="IPR024973">
    <property type="entry name" value="ESPR"/>
</dbReference>
<feature type="domain" description="Trimeric autotransporter adhesin YadA-like stalk" evidence="13">
    <location>
        <begin position="1141"/>
        <end position="1171"/>
    </location>
</feature>
<protein>
    <recommendedName>
        <fullName evidence="17">YadA-like family protein</fullName>
    </recommendedName>
</protein>
<evidence type="ECO:0000256" key="3">
    <source>
        <dbReference type="ARBA" id="ARBA00005848"/>
    </source>
</evidence>
<evidence type="ECO:0000256" key="5">
    <source>
        <dbReference type="ARBA" id="ARBA00022452"/>
    </source>
</evidence>
<dbReference type="Pfam" id="PF05658">
    <property type="entry name" value="YadA_head"/>
    <property type="match status" value="12"/>
</dbReference>
<dbReference type="InterPro" id="IPR008635">
    <property type="entry name" value="Coiled_stalk_dom"/>
</dbReference>
<evidence type="ECO:0000259" key="11">
    <source>
        <dbReference type="Pfam" id="PF03895"/>
    </source>
</evidence>
<proteinExistence type="inferred from homology"/>
<dbReference type="CDD" id="cd12820">
    <property type="entry name" value="LbR_YadA-like"/>
    <property type="match status" value="3"/>
</dbReference>
<feature type="domain" description="Trimeric autotransporter adhesin YadA-like head" evidence="12">
    <location>
        <begin position="212"/>
        <end position="238"/>
    </location>
</feature>
<dbReference type="InterPro" id="IPR008640">
    <property type="entry name" value="Adhesin_Head_dom"/>
</dbReference>
<name>A0AB37IU14_HAEPA</name>
<comment type="subcellular location">
    <subcellularLocation>
        <location evidence="2">Cell outer membrane</location>
    </subcellularLocation>
    <subcellularLocation>
        <location evidence="1">Cell surface</location>
    </subcellularLocation>
</comment>
<organism evidence="15 16">
    <name type="scientific">Haemophilus parainfluenzae</name>
    <dbReference type="NCBI Taxonomy" id="729"/>
    <lineage>
        <taxon>Bacteria</taxon>
        <taxon>Pseudomonadati</taxon>
        <taxon>Pseudomonadota</taxon>
        <taxon>Gammaproteobacteria</taxon>
        <taxon>Pasteurellales</taxon>
        <taxon>Pasteurellaceae</taxon>
        <taxon>Haemophilus</taxon>
    </lineage>
</organism>
<evidence type="ECO:0000256" key="10">
    <source>
        <dbReference type="ARBA" id="ARBA00023237"/>
    </source>
</evidence>
<evidence type="ECO:0000256" key="6">
    <source>
        <dbReference type="ARBA" id="ARBA00022692"/>
    </source>
</evidence>
<evidence type="ECO:0000259" key="13">
    <source>
        <dbReference type="Pfam" id="PF05662"/>
    </source>
</evidence>
<dbReference type="Pfam" id="PF13018">
    <property type="entry name" value="ESPR"/>
    <property type="match status" value="1"/>
</dbReference>
<evidence type="ECO:0000256" key="7">
    <source>
        <dbReference type="ARBA" id="ARBA00022729"/>
    </source>
</evidence>
<dbReference type="Pfam" id="PF05662">
    <property type="entry name" value="YadA_stalk"/>
    <property type="match status" value="7"/>
</dbReference>
<feature type="domain" description="Trimeric autotransporter adhesin YadA-like head" evidence="12">
    <location>
        <begin position="603"/>
        <end position="629"/>
    </location>
</feature>
<keyword evidence="7" id="KW-0732">Signal</keyword>
<feature type="domain" description="Trimeric autotransporter adhesin YadA-like stalk" evidence="13">
    <location>
        <begin position="1605"/>
        <end position="1642"/>
    </location>
</feature>
<evidence type="ECO:0008006" key="17">
    <source>
        <dbReference type="Google" id="ProtNLM"/>
    </source>
</evidence>
<dbReference type="Gene3D" id="6.20.50.100">
    <property type="match status" value="1"/>
</dbReference>
<dbReference type="EMBL" id="QEPZ01000001">
    <property type="protein sequence ID" value="RDE94056.1"/>
    <property type="molecule type" value="Genomic_DNA"/>
</dbReference>
<feature type="domain" description="Trimeric autotransporter adhesin YadA-like head" evidence="12">
    <location>
        <begin position="282"/>
        <end position="305"/>
    </location>
</feature>
<evidence type="ECO:0000256" key="9">
    <source>
        <dbReference type="ARBA" id="ARBA00023136"/>
    </source>
</evidence>
<dbReference type="SUPFAM" id="SSF101967">
    <property type="entry name" value="Adhesin YadA, collagen-binding domain"/>
    <property type="match status" value="7"/>
</dbReference>
<dbReference type="InterPro" id="IPR045584">
    <property type="entry name" value="Pilin-like"/>
</dbReference>
<feature type="domain" description="Trimeric autotransporter adhesin YadA-like head" evidence="12">
    <location>
        <begin position="393"/>
        <end position="419"/>
    </location>
</feature>
<feature type="domain" description="Trimeric autotransporter adhesin YadA-like head" evidence="12">
    <location>
        <begin position="338"/>
        <end position="363"/>
    </location>
</feature>
<feature type="domain" description="Trimeric autotransporter adhesin YadA-like head" evidence="12">
    <location>
        <begin position="423"/>
        <end position="447"/>
    </location>
</feature>
<dbReference type="Gene3D" id="6.10.250.2120">
    <property type="match status" value="1"/>
</dbReference>
<feature type="domain" description="Trimeric autotransporter adhesin YadA-like head" evidence="12">
    <location>
        <begin position="310"/>
        <end position="335"/>
    </location>
</feature>
<feature type="domain" description="Trimeric autotransporter adhesin YadA-like stalk" evidence="13">
    <location>
        <begin position="2008"/>
        <end position="2039"/>
    </location>
</feature>
<dbReference type="Gene3D" id="3.90.1780.10">
    <property type="entry name" value="Trimeric adhesin"/>
    <property type="match status" value="5"/>
</dbReference>
<feature type="domain" description="Trimeric autotransporter adhesin YadA-like head" evidence="12">
    <location>
        <begin position="123"/>
        <end position="149"/>
    </location>
</feature>
<dbReference type="Gene3D" id="3.30.1300.30">
    <property type="entry name" value="GSPII I/J protein-like"/>
    <property type="match status" value="1"/>
</dbReference>
<dbReference type="Proteomes" id="UP000253763">
    <property type="component" value="Unassembled WGS sequence"/>
</dbReference>
<dbReference type="GO" id="GO:0009279">
    <property type="term" value="C:cell outer membrane"/>
    <property type="evidence" value="ECO:0007669"/>
    <property type="project" value="UniProtKB-SubCell"/>
</dbReference>
<dbReference type="GO" id="GO:0009986">
    <property type="term" value="C:cell surface"/>
    <property type="evidence" value="ECO:0007669"/>
    <property type="project" value="UniProtKB-SubCell"/>
</dbReference>
<keyword evidence="5" id="KW-1134">Transmembrane beta strand</keyword>
<evidence type="ECO:0000313" key="15">
    <source>
        <dbReference type="EMBL" id="RDE94056.1"/>
    </source>
</evidence>
<feature type="domain" description="Trimeric autotransporter adhesin YadA-like stalk" evidence="13">
    <location>
        <begin position="523"/>
        <end position="555"/>
    </location>
</feature>
<evidence type="ECO:0000256" key="4">
    <source>
        <dbReference type="ARBA" id="ARBA00022448"/>
    </source>
</evidence>
<feature type="domain" description="Trimeric autotransporter adhesin YadA-like stalk" evidence="13">
    <location>
        <begin position="1886"/>
        <end position="1926"/>
    </location>
</feature>
<evidence type="ECO:0000256" key="8">
    <source>
        <dbReference type="ARBA" id="ARBA00022927"/>
    </source>
</evidence>
<feature type="domain" description="Trimeric autotransporter adhesin YadA-like head" evidence="12">
    <location>
        <begin position="97"/>
        <end position="119"/>
    </location>
</feature>